<dbReference type="CDD" id="cd06854">
    <property type="entry name" value="GT_WbpL_WbcO_like"/>
    <property type="match status" value="1"/>
</dbReference>
<evidence type="ECO:0000256" key="1">
    <source>
        <dbReference type="ARBA" id="ARBA00004651"/>
    </source>
</evidence>
<evidence type="ECO:0000313" key="9">
    <source>
        <dbReference type="Proteomes" id="UP000676035"/>
    </source>
</evidence>
<feature type="transmembrane region" description="Helical" evidence="7">
    <location>
        <begin position="72"/>
        <end position="89"/>
    </location>
</feature>
<dbReference type="PANTHER" id="PTHR22926:SF3">
    <property type="entry name" value="UNDECAPRENYL-PHOSPHATE ALPHA-N-ACETYLGLUCOSAMINYL 1-PHOSPHATE TRANSFERASE"/>
    <property type="match status" value="1"/>
</dbReference>
<dbReference type="Proteomes" id="UP000676035">
    <property type="component" value="Unassembled WGS sequence"/>
</dbReference>
<feature type="transmembrane region" description="Helical" evidence="7">
    <location>
        <begin position="130"/>
        <end position="151"/>
    </location>
</feature>
<comment type="subcellular location">
    <subcellularLocation>
        <location evidence="1">Cell membrane</location>
        <topology evidence="1">Multi-pass membrane protein</topology>
    </subcellularLocation>
</comment>
<dbReference type="Pfam" id="PF00953">
    <property type="entry name" value="Glycos_transf_4"/>
    <property type="match status" value="1"/>
</dbReference>
<evidence type="ECO:0000256" key="4">
    <source>
        <dbReference type="ARBA" id="ARBA00022692"/>
    </source>
</evidence>
<keyword evidence="5 7" id="KW-1133">Transmembrane helix</keyword>
<evidence type="ECO:0000313" key="8">
    <source>
        <dbReference type="EMBL" id="MBS4076860.1"/>
    </source>
</evidence>
<keyword evidence="4 7" id="KW-0812">Transmembrane</keyword>
<keyword evidence="3" id="KW-0808">Transferase</keyword>
<proteinExistence type="predicted"/>
<keyword evidence="2" id="KW-1003">Cell membrane</keyword>
<keyword evidence="6 7" id="KW-0472">Membrane</keyword>
<gene>
    <name evidence="8" type="ORF">KFS80_00970</name>
</gene>
<dbReference type="PANTHER" id="PTHR22926">
    <property type="entry name" value="PHOSPHO-N-ACETYLMURAMOYL-PENTAPEPTIDE-TRANSFERASE"/>
    <property type="match status" value="1"/>
</dbReference>
<feature type="transmembrane region" description="Helical" evidence="7">
    <location>
        <begin position="284"/>
        <end position="302"/>
    </location>
</feature>
<feature type="transmembrane region" description="Helical" evidence="7">
    <location>
        <begin position="158"/>
        <end position="176"/>
    </location>
</feature>
<evidence type="ECO:0000256" key="5">
    <source>
        <dbReference type="ARBA" id="ARBA00022989"/>
    </source>
</evidence>
<evidence type="ECO:0000256" key="7">
    <source>
        <dbReference type="SAM" id="Phobius"/>
    </source>
</evidence>
<evidence type="ECO:0000256" key="2">
    <source>
        <dbReference type="ARBA" id="ARBA00022475"/>
    </source>
</evidence>
<accession>A0ABS5MRD4</accession>
<feature type="transmembrane region" description="Helical" evidence="7">
    <location>
        <begin position="235"/>
        <end position="258"/>
    </location>
</feature>
<organism evidence="8 9">
    <name type="scientific">Pseudomonas rustica</name>
    <dbReference type="NCBI Taxonomy" id="2827099"/>
    <lineage>
        <taxon>Bacteria</taxon>
        <taxon>Pseudomonadati</taxon>
        <taxon>Pseudomonadota</taxon>
        <taxon>Gammaproteobacteria</taxon>
        <taxon>Pseudomonadales</taxon>
        <taxon>Pseudomonadaceae</taxon>
        <taxon>Pseudomonas</taxon>
    </lineage>
</organism>
<dbReference type="EMBL" id="JAGYHF010000001">
    <property type="protein sequence ID" value="MBS4076860.1"/>
    <property type="molecule type" value="Genomic_DNA"/>
</dbReference>
<dbReference type="InterPro" id="IPR000715">
    <property type="entry name" value="Glycosyl_transferase_4"/>
</dbReference>
<reference evidence="8 9" key="1">
    <citation type="submission" date="2021-04" db="EMBL/GenBank/DDBJ databases">
        <title>Pseudomonas rustica sp. nov. isolated from raw milk.</title>
        <authorList>
            <person name="Fiedler G."/>
            <person name="Gieschler S."/>
            <person name="Kabisch J."/>
            <person name="Grimmler C."/>
            <person name="Brinks E."/>
            <person name="Wagner N."/>
            <person name="Hetzer B."/>
            <person name="Franz C.M.A.P."/>
            <person name="Boehnlein C."/>
        </authorList>
    </citation>
    <scope>NUCLEOTIDE SEQUENCE [LARGE SCALE GENOMIC DNA]</scope>
    <source>
        <strain evidence="8 9">MBT-4</strain>
    </source>
</reference>
<protein>
    <submittedName>
        <fullName evidence="8">Glycosyltransferase family 4 protein</fullName>
    </submittedName>
</protein>
<feature type="transmembrane region" description="Helical" evidence="7">
    <location>
        <begin position="211"/>
        <end position="229"/>
    </location>
</feature>
<comment type="caution">
    <text evidence="8">The sequence shown here is derived from an EMBL/GenBank/DDBJ whole genome shotgun (WGS) entry which is preliminary data.</text>
</comment>
<feature type="transmembrane region" description="Helical" evidence="7">
    <location>
        <begin position="182"/>
        <end position="199"/>
    </location>
</feature>
<feature type="transmembrane region" description="Helical" evidence="7">
    <location>
        <begin position="101"/>
        <end position="124"/>
    </location>
</feature>
<sequence>MMLSLLLAVLLGSWVLTFLMMRYALAKKMIDVPNERSSHTTPTPRGGGVAIVVAFNLALPCLSLLNVLSLNALYGLWGAGIAVAVIGFADDHGHIPARWRLLGHFSAASWALYWMNGFAPLTIYDAPVDLGVMGTLLGMFYLVWLLNLYNFMDGIDGLASIEAITTCLGLALVYWCSGYSDQIWLALLLAASVLGFLYWNFSPARIFMGDAGSGFLGVSLAVIILYGAWLSPELFWSGLILLGAFIVDATWTLIVRLVNGEKVHVAHSNHAYQHAARYFASHKLVTLGVISINIVWLLPLSLMVGLKMLSGIVGLMIAYIPICILVWKFKGGRPA</sequence>
<feature type="transmembrane region" description="Helical" evidence="7">
    <location>
        <begin position="308"/>
        <end position="327"/>
    </location>
</feature>
<evidence type="ECO:0000256" key="6">
    <source>
        <dbReference type="ARBA" id="ARBA00023136"/>
    </source>
</evidence>
<keyword evidence="9" id="KW-1185">Reference proteome</keyword>
<dbReference type="RefSeq" id="WP_212543743.1">
    <property type="nucleotide sequence ID" value="NZ_JAGYHF010000001.1"/>
</dbReference>
<evidence type="ECO:0000256" key="3">
    <source>
        <dbReference type="ARBA" id="ARBA00022679"/>
    </source>
</evidence>
<name>A0ABS5MRD4_9PSED</name>